<evidence type="ECO:0000256" key="7">
    <source>
        <dbReference type="SAM" id="MobiDB-lite"/>
    </source>
</evidence>
<keyword evidence="4 8" id="KW-1133">Transmembrane helix</keyword>
<feature type="domain" description="TM2" evidence="9">
    <location>
        <begin position="134"/>
        <end position="181"/>
    </location>
</feature>
<feature type="region of interest" description="Disordered" evidence="7">
    <location>
        <begin position="1"/>
        <end position="27"/>
    </location>
</feature>
<keyword evidence="11" id="KW-1185">Reference proteome</keyword>
<evidence type="ECO:0000259" key="9">
    <source>
        <dbReference type="Pfam" id="PF05154"/>
    </source>
</evidence>
<evidence type="ECO:0000313" key="10">
    <source>
        <dbReference type="EMBL" id="SEH99796.1"/>
    </source>
</evidence>
<accession>A0A1H6MKP2</accession>
<proteinExistence type="predicted"/>
<dbReference type="PANTHER" id="PTHR21016:SF7">
    <property type="entry name" value="TM2 DOMAIN-CONTAINING PROTEIN 3"/>
    <property type="match status" value="1"/>
</dbReference>
<dbReference type="EMBL" id="LT629973">
    <property type="protein sequence ID" value="SEH99796.1"/>
    <property type="molecule type" value="Genomic_DNA"/>
</dbReference>
<dbReference type="InterPro" id="IPR050932">
    <property type="entry name" value="TM2D1-3-like"/>
</dbReference>
<evidence type="ECO:0000256" key="2">
    <source>
        <dbReference type="ARBA" id="ARBA00022692"/>
    </source>
</evidence>
<evidence type="ECO:0000256" key="3">
    <source>
        <dbReference type="ARBA" id="ARBA00022729"/>
    </source>
</evidence>
<dbReference type="PANTHER" id="PTHR21016">
    <property type="entry name" value="BETA-AMYLOID BINDING PROTEIN-RELATED"/>
    <property type="match status" value="1"/>
</dbReference>
<dbReference type="InterPro" id="IPR007829">
    <property type="entry name" value="TM2"/>
</dbReference>
<evidence type="ECO:0000256" key="8">
    <source>
        <dbReference type="SAM" id="Phobius"/>
    </source>
</evidence>
<reference evidence="11" key="1">
    <citation type="submission" date="2016-09" db="EMBL/GenBank/DDBJ databases">
        <authorList>
            <person name="Koehorst J."/>
        </authorList>
    </citation>
    <scope>NUCLEOTIDE SEQUENCE [LARGE SCALE GENOMIC DNA]</scope>
</reference>
<dbReference type="Proteomes" id="UP000176204">
    <property type="component" value="Chromosome I"/>
</dbReference>
<dbReference type="Pfam" id="PF05154">
    <property type="entry name" value="TM2"/>
    <property type="match status" value="1"/>
</dbReference>
<feature type="transmembrane region" description="Helical" evidence="8">
    <location>
        <begin position="162"/>
        <end position="184"/>
    </location>
</feature>
<evidence type="ECO:0000256" key="1">
    <source>
        <dbReference type="ARBA" id="ARBA00004141"/>
    </source>
</evidence>
<evidence type="ECO:0000256" key="5">
    <source>
        <dbReference type="ARBA" id="ARBA00023136"/>
    </source>
</evidence>
<dbReference type="RefSeq" id="WP_245741039.1">
    <property type="nucleotide sequence ID" value="NZ_LIGX01000029.1"/>
</dbReference>
<name>A0A1H6MKP2_9BACT</name>
<evidence type="ECO:0000313" key="11">
    <source>
        <dbReference type="Proteomes" id="UP000176204"/>
    </source>
</evidence>
<dbReference type="GO" id="GO:0016020">
    <property type="term" value="C:membrane"/>
    <property type="evidence" value="ECO:0007669"/>
    <property type="project" value="UniProtKB-SubCell"/>
</dbReference>
<gene>
    <name evidence="10" type="ORF">PYTT_2432</name>
</gene>
<feature type="transmembrane region" description="Helical" evidence="8">
    <location>
        <begin position="137"/>
        <end position="156"/>
    </location>
</feature>
<keyword evidence="5 8" id="KW-0472">Membrane</keyword>
<comment type="subcellular location">
    <subcellularLocation>
        <location evidence="1">Membrane</location>
        <topology evidence="1">Multi-pass membrane protein</topology>
    </subcellularLocation>
</comment>
<keyword evidence="6" id="KW-0325">Glycoprotein</keyword>
<protein>
    <submittedName>
        <fullName evidence="10">Tm2 domain</fullName>
    </submittedName>
</protein>
<dbReference type="AlphaFoldDB" id="A0A1H6MKP2"/>
<evidence type="ECO:0000256" key="4">
    <source>
        <dbReference type="ARBA" id="ARBA00022989"/>
    </source>
</evidence>
<dbReference type="KEGG" id="agl:PYTT_2432"/>
<feature type="region of interest" description="Disordered" evidence="7">
    <location>
        <begin position="73"/>
        <end position="98"/>
    </location>
</feature>
<sequence>MKDVPTSNGGHAIRFIQPSKENQQMNPQEIDSRIHELSLEAASLRTTGHELTPADEARLNDILNEIAALEMQKRNQQRQGGGMPHNTAPSFHYPQPPQPGYPQPHSGYGYPAPPQMTGYPCVQQQFMTGGVPLKSKTTCLIMCILLGGFGAHRFYVGKAGTGILSLLTLGCFGVWTIIDLILICTDKFKDGFNRPLGS</sequence>
<organism evidence="10 11">
    <name type="scientific">Akkermansia glycaniphila</name>
    <dbReference type="NCBI Taxonomy" id="1679444"/>
    <lineage>
        <taxon>Bacteria</taxon>
        <taxon>Pseudomonadati</taxon>
        <taxon>Verrucomicrobiota</taxon>
        <taxon>Verrucomicrobiia</taxon>
        <taxon>Verrucomicrobiales</taxon>
        <taxon>Akkermansiaceae</taxon>
        <taxon>Akkermansia</taxon>
    </lineage>
</organism>
<evidence type="ECO:0000256" key="6">
    <source>
        <dbReference type="ARBA" id="ARBA00023180"/>
    </source>
</evidence>
<keyword evidence="2 8" id="KW-0812">Transmembrane</keyword>
<dbReference type="STRING" id="1679444.PYTT_2432"/>
<keyword evidence="3" id="KW-0732">Signal</keyword>